<sequence>NSYYLFALKKDWEIARWAIQHGTGKGAFDELLHIPGVTEGLGISFKNTDEMNAMIDTMPNNLREWQEKVLRFTDSPSEEFTMYYRNPVDAIKCLMGDPDLVDHLVYKPTKMFTADPKEDPAATHVYNEMWTGEWWNKVQVDIVDYSNPHNTTDKTQLTYFVGGKAVYPVYITLGNIPKSIHRKPSMHACVLVAYLSTDKIPEKLGCSKRDVKSCSHRLFHESMHIVFEPLVEAGKNGVPMTDGQGFTRHVYPLLVAYVADFPEQCLMTCTKHGTCPKCRCPANNLQSPEPSAPRTAQWTAEIIAQARANMTDASGQLKRNVFHDICMSQDVAGTVPKPFWKDLPLCDIHMAITPDALHQIKCLPPAFGVRHFKNGFSNLSQISGTERKNMAAILLGCLIGLVPNDTLLAIHALLDFIYIAQYPTHDETTLGYLQAVLDTYHEKKDIFIHLKVRGPKPKVSSHLNIPKFHSMHHYIPSIWLYGTLDNYNTETYKRLHIDFAKMGWRASNHKDVMPQMVNWVQRRENMAAFEAY</sequence>
<evidence type="ECO:0000313" key="2">
    <source>
        <dbReference type="Proteomes" id="UP000054144"/>
    </source>
</evidence>
<reference evidence="1 2" key="1">
    <citation type="journal article" date="2015" name="Fungal Genet. Biol.">
        <title>Evolution of novel wood decay mechanisms in Agaricales revealed by the genome sequences of Fistulina hepatica and Cylindrobasidium torrendii.</title>
        <authorList>
            <person name="Floudas D."/>
            <person name="Held B.W."/>
            <person name="Riley R."/>
            <person name="Nagy L.G."/>
            <person name="Koehler G."/>
            <person name="Ransdell A.S."/>
            <person name="Younus H."/>
            <person name="Chow J."/>
            <person name="Chiniquy J."/>
            <person name="Lipzen A."/>
            <person name="Tritt A."/>
            <person name="Sun H."/>
            <person name="Haridas S."/>
            <person name="LaButti K."/>
            <person name="Ohm R.A."/>
            <person name="Kues U."/>
            <person name="Blanchette R.A."/>
            <person name="Grigoriev I.V."/>
            <person name="Minto R.E."/>
            <person name="Hibbett D.S."/>
        </authorList>
    </citation>
    <scope>NUCLEOTIDE SEQUENCE [LARGE SCALE GENOMIC DNA]</scope>
    <source>
        <strain evidence="1 2">ATCC 64428</strain>
    </source>
</reference>
<dbReference type="Proteomes" id="UP000054144">
    <property type="component" value="Unassembled WGS sequence"/>
</dbReference>
<proteinExistence type="predicted"/>
<accession>A0A0D7AMU2</accession>
<feature type="non-terminal residue" evidence="1">
    <location>
        <position position="532"/>
    </location>
</feature>
<evidence type="ECO:0000313" key="1">
    <source>
        <dbReference type="EMBL" id="KIY52108.1"/>
    </source>
</evidence>
<dbReference type="Pfam" id="PF18759">
    <property type="entry name" value="Plavaka"/>
    <property type="match status" value="1"/>
</dbReference>
<dbReference type="InterPro" id="IPR041078">
    <property type="entry name" value="Plavaka"/>
</dbReference>
<organism evidence="1 2">
    <name type="scientific">Fistulina hepatica ATCC 64428</name>
    <dbReference type="NCBI Taxonomy" id="1128425"/>
    <lineage>
        <taxon>Eukaryota</taxon>
        <taxon>Fungi</taxon>
        <taxon>Dikarya</taxon>
        <taxon>Basidiomycota</taxon>
        <taxon>Agaricomycotina</taxon>
        <taxon>Agaricomycetes</taxon>
        <taxon>Agaricomycetidae</taxon>
        <taxon>Agaricales</taxon>
        <taxon>Fistulinaceae</taxon>
        <taxon>Fistulina</taxon>
    </lineage>
</organism>
<gene>
    <name evidence="1" type="ORF">FISHEDRAFT_5445</name>
</gene>
<dbReference type="EMBL" id="KN881645">
    <property type="protein sequence ID" value="KIY52108.1"/>
    <property type="molecule type" value="Genomic_DNA"/>
</dbReference>
<dbReference type="OrthoDB" id="2418900at2759"/>
<protein>
    <submittedName>
        <fullName evidence="1">Uncharacterized protein</fullName>
    </submittedName>
</protein>
<keyword evidence="2" id="KW-1185">Reference proteome</keyword>
<name>A0A0D7AMU2_9AGAR</name>
<feature type="non-terminal residue" evidence="1">
    <location>
        <position position="1"/>
    </location>
</feature>
<dbReference type="AlphaFoldDB" id="A0A0D7AMU2"/>